<reference evidence="3 4" key="1">
    <citation type="submission" date="2024-03" db="EMBL/GenBank/DDBJ databases">
        <title>Human intestinal bacterial collection.</title>
        <authorList>
            <person name="Pauvert C."/>
            <person name="Hitch T.C.A."/>
            <person name="Clavel T."/>
        </authorList>
    </citation>
    <scope>NUCLEOTIDE SEQUENCE [LARGE SCALE GENOMIC DNA]</scope>
    <source>
        <strain evidence="3 4">CLA-SR-H024</strain>
    </source>
</reference>
<dbReference type="InterPro" id="IPR048020">
    <property type="entry name" value="Transpos_IS3"/>
</dbReference>
<evidence type="ECO:0000256" key="1">
    <source>
        <dbReference type="ARBA" id="ARBA00002286"/>
    </source>
</evidence>
<evidence type="ECO:0000259" key="2">
    <source>
        <dbReference type="PROSITE" id="PS50994"/>
    </source>
</evidence>
<dbReference type="PANTHER" id="PTHR46889:SF4">
    <property type="entry name" value="TRANSPOSASE INSO FOR INSERTION SEQUENCE ELEMENT IS911B-RELATED"/>
    <property type="match status" value="1"/>
</dbReference>
<dbReference type="Gene3D" id="3.30.420.10">
    <property type="entry name" value="Ribonuclease H-like superfamily/Ribonuclease H"/>
    <property type="match status" value="1"/>
</dbReference>
<dbReference type="InterPro" id="IPR001584">
    <property type="entry name" value="Integrase_cat-core"/>
</dbReference>
<comment type="function">
    <text evidence="1">Involved in the transposition of the insertion sequence.</text>
</comment>
<dbReference type="InterPro" id="IPR025948">
    <property type="entry name" value="HTH-like_dom"/>
</dbReference>
<organism evidence="3 4">
    <name type="scientific">Niallia hominis</name>
    <dbReference type="NCBI Taxonomy" id="3133173"/>
    <lineage>
        <taxon>Bacteria</taxon>
        <taxon>Bacillati</taxon>
        <taxon>Bacillota</taxon>
        <taxon>Bacilli</taxon>
        <taxon>Bacillales</taxon>
        <taxon>Bacillaceae</taxon>
        <taxon>Niallia</taxon>
    </lineage>
</organism>
<dbReference type="PANTHER" id="PTHR46889">
    <property type="entry name" value="TRANSPOSASE INSF FOR INSERTION SEQUENCE IS3B-RELATED"/>
    <property type="match status" value="1"/>
</dbReference>
<dbReference type="InterPro" id="IPR012337">
    <property type="entry name" value="RNaseH-like_sf"/>
</dbReference>
<dbReference type="InterPro" id="IPR036397">
    <property type="entry name" value="RNaseH_sf"/>
</dbReference>
<dbReference type="Pfam" id="PF13276">
    <property type="entry name" value="HTH_21"/>
    <property type="match status" value="1"/>
</dbReference>
<accession>A0ABV1F5P3</accession>
<keyword evidence="4" id="KW-1185">Reference proteome</keyword>
<proteinExistence type="predicted"/>
<dbReference type="Pfam" id="PF13333">
    <property type="entry name" value="rve_2"/>
    <property type="match status" value="1"/>
</dbReference>
<dbReference type="SUPFAM" id="SSF53098">
    <property type="entry name" value="Ribonuclease H-like"/>
    <property type="match status" value="1"/>
</dbReference>
<dbReference type="Proteomes" id="UP001465426">
    <property type="component" value="Unassembled WGS sequence"/>
</dbReference>
<feature type="domain" description="Integrase catalytic" evidence="2">
    <location>
        <begin position="125"/>
        <end position="287"/>
    </location>
</feature>
<sequence length="296" mass="34742">MIYIFILAHSDEHVVAKMCEVLKVSSSGYYKWLNKQDQLPSEKEAYRLEIKQKISKSFHESYGTYGSPRVHADLMEWGYTISQKTVARLMKELGLTATPKEKYMVTTDSKHDFPIYPNLLNRQFNVEKPNKVWVTDITYIWTLEGWVYLSSVMDLFSRKIIGWSLAPHMKKELTIQALNRAIISRQPGKGVIHHSDRGSQYCSTEYINILKEEEMKISMSRKGNPYDNACIESFHASIKKDFIYRRRFKTKEEAIKAINHYISSFYNERRKHSTLGKQSPNQFERNNWKEEVTTVS</sequence>
<protein>
    <submittedName>
        <fullName evidence="3">IS3 family transposase</fullName>
    </submittedName>
</protein>
<dbReference type="Pfam" id="PF00665">
    <property type="entry name" value="rve"/>
    <property type="match status" value="1"/>
</dbReference>
<dbReference type="PROSITE" id="PS50994">
    <property type="entry name" value="INTEGRASE"/>
    <property type="match status" value="1"/>
</dbReference>
<evidence type="ECO:0000313" key="3">
    <source>
        <dbReference type="EMBL" id="MEQ2468699.1"/>
    </source>
</evidence>
<dbReference type="InterPro" id="IPR050900">
    <property type="entry name" value="Transposase_IS3/IS150/IS904"/>
</dbReference>
<evidence type="ECO:0000313" key="4">
    <source>
        <dbReference type="Proteomes" id="UP001465426"/>
    </source>
</evidence>
<name>A0ABV1F5P3_9BACI</name>
<comment type="caution">
    <text evidence="3">The sequence shown here is derived from an EMBL/GenBank/DDBJ whole genome shotgun (WGS) entry which is preliminary data.</text>
</comment>
<dbReference type="EMBL" id="JBBMFN010000155">
    <property type="protein sequence ID" value="MEQ2468699.1"/>
    <property type="molecule type" value="Genomic_DNA"/>
</dbReference>
<gene>
    <name evidence="3" type="ORF">WMO63_23910</name>
</gene>
<dbReference type="NCBIfam" id="NF033516">
    <property type="entry name" value="transpos_IS3"/>
    <property type="match status" value="1"/>
</dbReference>